<name>A0A0M3IHC0_ASCLU</name>
<evidence type="ECO:0000313" key="2">
    <source>
        <dbReference type="WBParaSite" id="ALUE_0001779201-mRNA-1"/>
    </source>
</evidence>
<dbReference type="AlphaFoldDB" id="A0A0M3IHC0"/>
<evidence type="ECO:0000313" key="1">
    <source>
        <dbReference type="Proteomes" id="UP000036681"/>
    </source>
</evidence>
<reference evidence="2" key="1">
    <citation type="submission" date="2017-02" db="UniProtKB">
        <authorList>
            <consortium name="WormBaseParasite"/>
        </authorList>
    </citation>
    <scope>IDENTIFICATION</scope>
</reference>
<dbReference type="WBParaSite" id="ALUE_0001779201-mRNA-1">
    <property type="protein sequence ID" value="ALUE_0001779201-mRNA-1"/>
    <property type="gene ID" value="ALUE_0001779201"/>
</dbReference>
<sequence length="101" mass="12242">MQICFLAIRYKHKTLSKYANLEKLCRKKTKYSTFISINNHGKREHTIFFIVVKFIEQNNLKDTKKIFHILMSALFNSINESIEWERNENTIRIHLYSYNIQ</sequence>
<dbReference type="Proteomes" id="UP000036681">
    <property type="component" value="Unplaced"/>
</dbReference>
<protein>
    <submittedName>
        <fullName evidence="2">Uncharacterized protein</fullName>
    </submittedName>
</protein>
<keyword evidence="1" id="KW-1185">Reference proteome</keyword>
<accession>A0A0M3IHC0</accession>
<organism evidence="1 2">
    <name type="scientific">Ascaris lumbricoides</name>
    <name type="common">Giant roundworm</name>
    <dbReference type="NCBI Taxonomy" id="6252"/>
    <lineage>
        <taxon>Eukaryota</taxon>
        <taxon>Metazoa</taxon>
        <taxon>Ecdysozoa</taxon>
        <taxon>Nematoda</taxon>
        <taxon>Chromadorea</taxon>
        <taxon>Rhabditida</taxon>
        <taxon>Spirurina</taxon>
        <taxon>Ascaridomorpha</taxon>
        <taxon>Ascaridoidea</taxon>
        <taxon>Ascarididae</taxon>
        <taxon>Ascaris</taxon>
    </lineage>
</organism>
<proteinExistence type="predicted"/>